<accession>A0AAV6I6L8</accession>
<dbReference type="AlphaFoldDB" id="A0AAV6I6L8"/>
<reference evidence="2" key="1">
    <citation type="submission" date="2020-08" db="EMBL/GenBank/DDBJ databases">
        <title>Plant Genome Project.</title>
        <authorList>
            <person name="Zhang R.-G."/>
        </authorList>
    </citation>
    <scope>NUCLEOTIDE SEQUENCE</scope>
    <source>
        <strain evidence="2">WSP0</strain>
        <tissue evidence="2">Leaf</tissue>
    </source>
</reference>
<gene>
    <name evidence="2" type="ORF">RHGRI_035284</name>
</gene>
<organism evidence="2 3">
    <name type="scientific">Rhododendron griersonianum</name>
    <dbReference type="NCBI Taxonomy" id="479676"/>
    <lineage>
        <taxon>Eukaryota</taxon>
        <taxon>Viridiplantae</taxon>
        <taxon>Streptophyta</taxon>
        <taxon>Embryophyta</taxon>
        <taxon>Tracheophyta</taxon>
        <taxon>Spermatophyta</taxon>
        <taxon>Magnoliopsida</taxon>
        <taxon>eudicotyledons</taxon>
        <taxon>Gunneridae</taxon>
        <taxon>Pentapetalae</taxon>
        <taxon>asterids</taxon>
        <taxon>Ericales</taxon>
        <taxon>Ericaceae</taxon>
        <taxon>Ericoideae</taxon>
        <taxon>Rhodoreae</taxon>
        <taxon>Rhododendron</taxon>
    </lineage>
</organism>
<dbReference type="Proteomes" id="UP000823749">
    <property type="component" value="Chromosome 12"/>
</dbReference>
<dbReference type="EMBL" id="JACTNZ010000012">
    <property type="protein sequence ID" value="KAG5523420.1"/>
    <property type="molecule type" value="Genomic_DNA"/>
</dbReference>
<sequence length="66" mass="7161">MNRQASTACPSPPANPPSLARNTLPWPETLSPWPETQPPATPPPPSDRAKPPPRRSRIDAAVVFLK</sequence>
<evidence type="ECO:0000313" key="2">
    <source>
        <dbReference type="EMBL" id="KAG5523420.1"/>
    </source>
</evidence>
<name>A0AAV6I6L8_9ERIC</name>
<proteinExistence type="predicted"/>
<feature type="region of interest" description="Disordered" evidence="1">
    <location>
        <begin position="1"/>
        <end position="66"/>
    </location>
</feature>
<evidence type="ECO:0000313" key="3">
    <source>
        <dbReference type="Proteomes" id="UP000823749"/>
    </source>
</evidence>
<feature type="compositionally biased region" description="Pro residues" evidence="1">
    <location>
        <begin position="35"/>
        <end position="46"/>
    </location>
</feature>
<comment type="caution">
    <text evidence="2">The sequence shown here is derived from an EMBL/GenBank/DDBJ whole genome shotgun (WGS) entry which is preliminary data.</text>
</comment>
<evidence type="ECO:0000256" key="1">
    <source>
        <dbReference type="SAM" id="MobiDB-lite"/>
    </source>
</evidence>
<keyword evidence="3" id="KW-1185">Reference proteome</keyword>
<protein>
    <submittedName>
        <fullName evidence="2">Uncharacterized protein</fullName>
    </submittedName>
</protein>